<feature type="binding site" evidence="11">
    <location>
        <position position="480"/>
    </location>
    <ligand>
        <name>L-glutamine</name>
        <dbReference type="ChEBI" id="CHEBI:58359"/>
    </ligand>
</feature>
<comment type="activity regulation">
    <text evidence="11">Allosterically activated by GTP, when glutamine is the substrate; GTP has no effect on the reaction when ammonia is the substrate. The allosteric effector GTP functions by stabilizing the protein conformation that binds the tetrahedral intermediate(s) formed during glutamine hydrolysis. Inhibited by the product CTP, via allosteric rather than competitive inhibition.</text>
</comment>
<dbReference type="InterPro" id="IPR004468">
    <property type="entry name" value="CTP_synthase"/>
</dbReference>
<dbReference type="PANTHER" id="PTHR11550">
    <property type="entry name" value="CTP SYNTHASE"/>
    <property type="match status" value="1"/>
</dbReference>
<comment type="function">
    <text evidence="11">Catalyzes the ATP-dependent amination of UTP to CTP with either L-glutamine or ammonia as the source of nitrogen. Regulates intracellular CTP levels through interactions with the four ribonucleotide triphosphates.</text>
</comment>
<feature type="binding site" evidence="11">
    <location>
        <position position="23"/>
    </location>
    <ligand>
        <name>UTP</name>
        <dbReference type="ChEBI" id="CHEBI:46398"/>
    </ligand>
</feature>
<feature type="binding site" evidence="11">
    <location>
        <position position="419"/>
    </location>
    <ligand>
        <name>L-glutamine</name>
        <dbReference type="ChEBI" id="CHEBI:58359"/>
    </ligand>
</feature>
<dbReference type="AlphaFoldDB" id="A0A1E3R902"/>
<feature type="binding site" evidence="11">
    <location>
        <position position="256"/>
    </location>
    <ligand>
        <name>ATP</name>
        <dbReference type="ChEBI" id="CHEBI:30616"/>
    </ligand>
</feature>
<comment type="miscellaneous">
    <text evidence="11">CTPSs have evolved a hybrid strategy for distinguishing between UTP and CTP. The overlapping regions of the product feedback inhibitory and substrate sites recognize a common feature in both compounds, the triphosphate moiety. To differentiate isosteric substrate and product pyrimidine rings, an additional pocket far from the expected kinase/ligase catalytic site, specifically recognizes the cytosine and ribose portions of the product inhibitor.</text>
</comment>
<feature type="active site" description="Nucleophile; for glutamine hydrolysis" evidence="11">
    <location>
        <position position="396"/>
    </location>
</feature>
<dbReference type="GO" id="GO:0005829">
    <property type="term" value="C:cytosol"/>
    <property type="evidence" value="ECO:0007669"/>
    <property type="project" value="TreeGrafter"/>
</dbReference>
<feature type="binding site" evidence="11">
    <location>
        <begin position="202"/>
        <end position="207"/>
    </location>
    <ligand>
        <name>UTP</name>
        <dbReference type="ChEBI" id="CHEBI:46398"/>
    </ligand>
</feature>
<keyword evidence="15" id="KW-1185">Reference proteome</keyword>
<comment type="subunit">
    <text evidence="11">Homotetramer.</text>
</comment>
<comment type="catalytic activity">
    <reaction evidence="11">
        <text>L-glutamine + H2O = L-glutamate + NH4(+)</text>
        <dbReference type="Rhea" id="RHEA:15889"/>
        <dbReference type="ChEBI" id="CHEBI:15377"/>
        <dbReference type="ChEBI" id="CHEBI:28938"/>
        <dbReference type="ChEBI" id="CHEBI:29985"/>
        <dbReference type="ChEBI" id="CHEBI:58359"/>
    </reaction>
</comment>
<dbReference type="GO" id="GO:0004359">
    <property type="term" value="F:glutaminase activity"/>
    <property type="evidence" value="ECO:0007669"/>
    <property type="project" value="RHEA"/>
</dbReference>
<feature type="binding site" evidence="11">
    <location>
        <begin position="397"/>
        <end position="400"/>
    </location>
    <ligand>
        <name>L-glutamine</name>
        <dbReference type="ChEBI" id="CHEBI:58359"/>
    </ligand>
</feature>
<feature type="binding site" evidence="11">
    <location>
        <position position="23"/>
    </location>
    <ligand>
        <name>CTP</name>
        <dbReference type="ChEBI" id="CHEBI:37563"/>
        <note>allosteric inhibitor</note>
    </ligand>
</feature>
<dbReference type="PANTHER" id="PTHR11550:SF0">
    <property type="entry name" value="CTP SYNTHASE-RELATED"/>
    <property type="match status" value="1"/>
</dbReference>
<feature type="binding site" evidence="11">
    <location>
        <begin position="24"/>
        <end position="29"/>
    </location>
    <ligand>
        <name>ATP</name>
        <dbReference type="ChEBI" id="CHEBI:30616"/>
    </ligand>
</feature>
<dbReference type="Gene3D" id="3.40.50.300">
    <property type="entry name" value="P-loop containing nucleotide triphosphate hydrolases"/>
    <property type="match status" value="1"/>
</dbReference>
<keyword evidence="8 11" id="KW-0315">Glutamine amidotransferase</keyword>
<evidence type="ECO:0000256" key="11">
    <source>
        <dbReference type="HAMAP-Rule" id="MF_01227"/>
    </source>
</evidence>
<feature type="binding site" evidence="11">
    <location>
        <begin position="202"/>
        <end position="207"/>
    </location>
    <ligand>
        <name>CTP</name>
        <dbReference type="ChEBI" id="CHEBI:37563"/>
        <note>allosteric inhibitor</note>
    </ligand>
</feature>
<dbReference type="EMBL" id="MIGZ01000149">
    <property type="protein sequence ID" value="ODQ86343.1"/>
    <property type="molecule type" value="Genomic_DNA"/>
</dbReference>
<dbReference type="GO" id="GO:0046872">
    <property type="term" value="F:metal ion binding"/>
    <property type="evidence" value="ECO:0007669"/>
    <property type="project" value="UniProtKB-KW"/>
</dbReference>
<feature type="binding site" evidence="11">
    <location>
        <position position="155"/>
    </location>
    <ligand>
        <name>Mg(2+)</name>
        <dbReference type="ChEBI" id="CHEBI:18420"/>
    </ligand>
</feature>
<dbReference type="GO" id="GO:0097268">
    <property type="term" value="C:cytoophidium"/>
    <property type="evidence" value="ECO:0007669"/>
    <property type="project" value="UniProtKB-ARBA"/>
</dbReference>
<evidence type="ECO:0000256" key="7">
    <source>
        <dbReference type="ARBA" id="ARBA00022842"/>
    </source>
</evidence>
<dbReference type="CDD" id="cd01746">
    <property type="entry name" value="GATase1_CTP_Synthase"/>
    <property type="match status" value="1"/>
</dbReference>
<feature type="binding site" evidence="11">
    <location>
        <position position="81"/>
    </location>
    <ligand>
        <name>ATP</name>
        <dbReference type="ChEBI" id="CHEBI:30616"/>
    </ligand>
</feature>
<dbReference type="Proteomes" id="UP000094243">
    <property type="component" value="Unassembled WGS sequence"/>
</dbReference>
<keyword evidence="5 11" id="KW-0547">Nucleotide-binding</keyword>
<dbReference type="GO" id="GO:0044210">
    <property type="term" value="P:'de novo' CTP biosynthetic process"/>
    <property type="evidence" value="ECO:0007669"/>
    <property type="project" value="UniProtKB-UniRule"/>
</dbReference>
<name>A0A1E3R902_9MYCO</name>
<dbReference type="InterPro" id="IPR033828">
    <property type="entry name" value="GATase1_CTP_Synthase"/>
</dbReference>
<dbReference type="OrthoDB" id="9801107at2"/>
<keyword evidence="6 11" id="KW-0067">ATP-binding</keyword>
<feature type="region of interest" description="Amidoligase domain" evidence="11">
    <location>
        <begin position="1"/>
        <end position="281"/>
    </location>
</feature>
<proteinExistence type="inferred from homology"/>
<feature type="binding site" evidence="11">
    <location>
        <position position="81"/>
    </location>
    <ligand>
        <name>Mg(2+)</name>
        <dbReference type="ChEBI" id="CHEBI:18420"/>
    </ligand>
</feature>
<feature type="binding site" evidence="11">
    <location>
        <position position="369"/>
    </location>
    <ligand>
        <name>L-glutamine</name>
        <dbReference type="ChEBI" id="CHEBI:58359"/>
    </ligand>
</feature>
<keyword evidence="3 11" id="KW-0436">Ligase</keyword>
<dbReference type="RefSeq" id="WP_069407032.1">
    <property type="nucleotide sequence ID" value="NZ_JBHRZJ010000009.1"/>
</dbReference>
<dbReference type="GO" id="GO:0019856">
    <property type="term" value="P:pyrimidine nucleobase biosynthetic process"/>
    <property type="evidence" value="ECO:0007669"/>
    <property type="project" value="TreeGrafter"/>
</dbReference>
<dbReference type="InterPro" id="IPR017456">
    <property type="entry name" value="CTP_synthase_N"/>
</dbReference>
<dbReference type="PROSITE" id="PS51273">
    <property type="entry name" value="GATASE_TYPE_1"/>
    <property type="match status" value="1"/>
</dbReference>
<reference evidence="15" key="1">
    <citation type="submission" date="2016-09" db="EMBL/GenBank/DDBJ databases">
        <authorList>
            <person name="Greninger A.L."/>
            <person name="Jerome K.R."/>
            <person name="Mcnair B."/>
            <person name="Wallis C."/>
            <person name="Fang F."/>
        </authorList>
    </citation>
    <scope>NUCLEOTIDE SEQUENCE [LARGE SCALE GENOMIC DNA]</scope>
    <source>
        <strain evidence="15">M7</strain>
    </source>
</reference>
<evidence type="ECO:0000259" key="13">
    <source>
        <dbReference type="Pfam" id="PF06418"/>
    </source>
</evidence>
<dbReference type="EC" id="6.3.4.2" evidence="11"/>
<keyword evidence="7 11" id="KW-0460">Magnesium</keyword>
<dbReference type="Gene3D" id="3.40.50.880">
    <property type="match status" value="1"/>
</dbReference>
<dbReference type="InterPro" id="IPR017926">
    <property type="entry name" value="GATASE"/>
</dbReference>
<feature type="binding site" evidence="11">
    <location>
        <position position="238"/>
    </location>
    <ligand>
        <name>UTP</name>
        <dbReference type="ChEBI" id="CHEBI:46398"/>
    </ligand>
</feature>
<dbReference type="GO" id="GO:0042802">
    <property type="term" value="F:identical protein binding"/>
    <property type="evidence" value="ECO:0007669"/>
    <property type="project" value="TreeGrafter"/>
</dbReference>
<evidence type="ECO:0000256" key="10">
    <source>
        <dbReference type="ARBA" id="ARBA00047781"/>
    </source>
</evidence>
<dbReference type="SUPFAM" id="SSF52540">
    <property type="entry name" value="P-loop containing nucleoside triphosphate hydrolases"/>
    <property type="match status" value="1"/>
</dbReference>
<evidence type="ECO:0000256" key="1">
    <source>
        <dbReference type="ARBA" id="ARBA00005171"/>
    </source>
</evidence>
<protein>
    <recommendedName>
        <fullName evidence="11">CTP synthase</fullName>
        <ecNumber evidence="11">6.3.4.2</ecNumber>
    </recommendedName>
    <alternativeName>
        <fullName evidence="11">Cytidine 5'-triphosphate synthase</fullName>
    </alternativeName>
    <alternativeName>
        <fullName evidence="11">Cytidine triphosphate synthetase</fullName>
        <shortName evidence="11">CTP synthetase</shortName>
        <shortName evidence="11">CTPS</shortName>
    </alternativeName>
    <alternativeName>
        <fullName evidence="11">UTP--ammonia ligase</fullName>
    </alternativeName>
</protein>
<feature type="active site" evidence="11">
    <location>
        <position position="527"/>
    </location>
</feature>
<evidence type="ECO:0000256" key="5">
    <source>
        <dbReference type="ARBA" id="ARBA00022741"/>
    </source>
</evidence>
<evidence type="ECO:0000313" key="14">
    <source>
        <dbReference type="EMBL" id="ODQ86343.1"/>
    </source>
</evidence>
<dbReference type="Pfam" id="PF00117">
    <property type="entry name" value="GATase"/>
    <property type="match status" value="1"/>
</dbReference>
<evidence type="ECO:0000256" key="2">
    <source>
        <dbReference type="ARBA" id="ARBA00007533"/>
    </source>
</evidence>
<comment type="caution">
    <text evidence="11">Lacks conserved residue(s) required for the propagation of feature annotation.</text>
</comment>
<evidence type="ECO:0000256" key="9">
    <source>
        <dbReference type="ARBA" id="ARBA00022975"/>
    </source>
</evidence>
<dbReference type="InterPro" id="IPR027417">
    <property type="entry name" value="P-loop_NTPase"/>
</dbReference>
<dbReference type="FunFam" id="3.40.50.880:FF:000002">
    <property type="entry name" value="CTP synthase"/>
    <property type="match status" value="1"/>
</dbReference>
<evidence type="ECO:0000256" key="4">
    <source>
        <dbReference type="ARBA" id="ARBA00022723"/>
    </source>
</evidence>
<dbReference type="HAMAP" id="MF_01227">
    <property type="entry name" value="PyrG"/>
    <property type="match status" value="1"/>
</dbReference>
<evidence type="ECO:0000313" key="15">
    <source>
        <dbReference type="Proteomes" id="UP000094243"/>
    </source>
</evidence>
<sequence length="591" mass="64837">MPALRKHPQTATKHLFVTGGVVSSLGKGLTASSLGQLLTARGLRVTMQKLDPYLNVDPGTMNPFQHGEVFVTEDGAETDLDVGHYERFLDRNLTGSANVTTGQVYSTVIAKERRGEYLGDTVQVIPHITDEIKRRIVAMAEPDPDGYRPDVVITEIGGTVGDIESLPFLEAARQVRHEVGRENCFFLHCSLVPYMAPSGELKTKPTQHSVAALRSIGITPDALILRCDRDVPEPLKNKIALMCDVDVDGVISTPDAPSIYDIPKVLHREELDAYVVRRLNLAFRDVDWTQWNDLLQRVHEPHETVRIALVGKYIDLSDAYLSVAEALRAGGFKHRAKVEMRWVASDDCETESGVAAALDDVHAVLIPGGFGIRGIEGKIGAINYARKRKLPVLGLCLGLQCIVIEAARSVGLTEANSAEFDPTTPEPVISTMADQQDAVSGAADLGGTMRLGAYPAVLTPESIVAQAYETTEVSERHRHRYEVNNAYRDRIAESGLRFSGTSPDGHLVEFVEYDRDIHPFLVGTQAHPELKSRPTRPHPLFAAFVGAALNYKAEERLPGMDIPEHANGAEHPEEIGQLLQEPELQKSQVRG</sequence>
<dbReference type="CDD" id="cd03113">
    <property type="entry name" value="CTPS_N"/>
    <property type="match status" value="1"/>
</dbReference>
<feature type="binding site" evidence="11">
    <location>
        <position position="238"/>
    </location>
    <ligand>
        <name>CTP</name>
        <dbReference type="ChEBI" id="CHEBI:37563"/>
        <note>allosteric inhibitor</note>
    </ligand>
</feature>
<feature type="binding site" evidence="11">
    <location>
        <begin position="162"/>
        <end position="164"/>
    </location>
    <ligand>
        <name>CTP</name>
        <dbReference type="ChEBI" id="CHEBI:37563"/>
        <note>allosteric inhibitor</note>
    </ligand>
</feature>
<comment type="catalytic activity">
    <reaction evidence="10 11">
        <text>UTP + L-glutamine + ATP + H2O = CTP + L-glutamate + ADP + phosphate + 2 H(+)</text>
        <dbReference type="Rhea" id="RHEA:26426"/>
        <dbReference type="ChEBI" id="CHEBI:15377"/>
        <dbReference type="ChEBI" id="CHEBI:15378"/>
        <dbReference type="ChEBI" id="CHEBI:29985"/>
        <dbReference type="ChEBI" id="CHEBI:30616"/>
        <dbReference type="ChEBI" id="CHEBI:37563"/>
        <dbReference type="ChEBI" id="CHEBI:43474"/>
        <dbReference type="ChEBI" id="CHEBI:46398"/>
        <dbReference type="ChEBI" id="CHEBI:58359"/>
        <dbReference type="ChEBI" id="CHEBI:456216"/>
        <dbReference type="EC" id="6.3.4.2"/>
    </reaction>
</comment>
<dbReference type="FunFam" id="3.40.50.300:FF:000009">
    <property type="entry name" value="CTP synthase"/>
    <property type="match status" value="1"/>
</dbReference>
<comment type="pathway">
    <text evidence="1 11">Pyrimidine metabolism; CTP biosynthesis via de novo pathway; CTP from UDP: step 2/2.</text>
</comment>
<dbReference type="NCBIfam" id="TIGR00337">
    <property type="entry name" value="PyrG"/>
    <property type="match status" value="1"/>
</dbReference>
<keyword evidence="9 11" id="KW-0665">Pyrimidine biosynthesis</keyword>
<keyword evidence="4 11" id="KW-0479">Metal-binding</keyword>
<dbReference type="UniPathway" id="UPA00159">
    <property type="reaction ID" value="UER00277"/>
</dbReference>
<gene>
    <name evidence="11" type="primary">pyrG</name>
    <name evidence="14" type="ORF">BHQ17_20980</name>
</gene>
<evidence type="ECO:0000259" key="12">
    <source>
        <dbReference type="Pfam" id="PF00117"/>
    </source>
</evidence>
<feature type="domain" description="CTP synthase N-terminal" evidence="13">
    <location>
        <begin position="13"/>
        <end position="281"/>
    </location>
</feature>
<evidence type="ECO:0000256" key="3">
    <source>
        <dbReference type="ARBA" id="ARBA00022598"/>
    </source>
</evidence>
<dbReference type="SUPFAM" id="SSF52317">
    <property type="entry name" value="Class I glutamine amidotransferase-like"/>
    <property type="match status" value="1"/>
</dbReference>
<comment type="similarity">
    <text evidence="2 11">Belongs to the CTP synthase family.</text>
</comment>
<dbReference type="GO" id="GO:0005524">
    <property type="term" value="F:ATP binding"/>
    <property type="evidence" value="ECO:0007669"/>
    <property type="project" value="UniProtKB-KW"/>
</dbReference>
<evidence type="ECO:0000256" key="6">
    <source>
        <dbReference type="ARBA" id="ARBA00022840"/>
    </source>
</evidence>
<evidence type="ECO:0000256" key="8">
    <source>
        <dbReference type="ARBA" id="ARBA00022962"/>
    </source>
</evidence>
<accession>A0A1E3R902</accession>
<comment type="caution">
    <text evidence="14">The sequence shown here is derived from an EMBL/GenBank/DDBJ whole genome shotgun (WGS) entry which is preliminary data.</text>
</comment>
<dbReference type="InterPro" id="IPR029062">
    <property type="entry name" value="Class_I_gatase-like"/>
</dbReference>
<dbReference type="Pfam" id="PF06418">
    <property type="entry name" value="CTP_synth_N"/>
    <property type="match status" value="1"/>
</dbReference>
<organism evidence="14 15">
    <name type="scientific">Mycolicibacterium holsaticum</name>
    <dbReference type="NCBI Taxonomy" id="152142"/>
    <lineage>
        <taxon>Bacteria</taxon>
        <taxon>Bacillati</taxon>
        <taxon>Actinomycetota</taxon>
        <taxon>Actinomycetes</taxon>
        <taxon>Mycobacteriales</taxon>
        <taxon>Mycobacteriaceae</taxon>
        <taxon>Mycolicibacterium</taxon>
    </lineage>
</organism>
<dbReference type="GO" id="GO:0003883">
    <property type="term" value="F:CTP synthase activity"/>
    <property type="evidence" value="ECO:0007669"/>
    <property type="project" value="UniProtKB-UniRule"/>
</dbReference>
<feature type="domain" description="Glutamine amidotransferase" evidence="12">
    <location>
        <begin position="316"/>
        <end position="545"/>
    </location>
</feature>
<dbReference type="NCBIfam" id="NF003792">
    <property type="entry name" value="PRK05380.1"/>
    <property type="match status" value="1"/>
</dbReference>
<comment type="catalytic activity">
    <reaction evidence="11">
        <text>UTP + NH4(+) + ATP = CTP + ADP + phosphate + 2 H(+)</text>
        <dbReference type="Rhea" id="RHEA:16597"/>
        <dbReference type="ChEBI" id="CHEBI:15378"/>
        <dbReference type="ChEBI" id="CHEBI:28938"/>
        <dbReference type="ChEBI" id="CHEBI:30616"/>
        <dbReference type="ChEBI" id="CHEBI:37563"/>
        <dbReference type="ChEBI" id="CHEBI:43474"/>
        <dbReference type="ChEBI" id="CHEBI:46398"/>
        <dbReference type="ChEBI" id="CHEBI:456216"/>
    </reaction>
</comment>
<feature type="active site" evidence="11">
    <location>
        <position position="529"/>
    </location>
</feature>